<evidence type="ECO:0000256" key="1">
    <source>
        <dbReference type="ARBA" id="ARBA00022679"/>
    </source>
</evidence>
<keyword evidence="1" id="KW-0808">Transferase</keyword>
<protein>
    <recommendedName>
        <fullName evidence="3">Rhodanese domain-containing protein</fullName>
    </recommendedName>
</protein>
<dbReference type="Gene3D" id="3.40.250.10">
    <property type="entry name" value="Rhodanese-like domain"/>
    <property type="match status" value="2"/>
</dbReference>
<dbReference type="Pfam" id="PF00581">
    <property type="entry name" value="Rhodanese"/>
    <property type="match status" value="2"/>
</dbReference>
<dbReference type="SUPFAM" id="SSF52821">
    <property type="entry name" value="Rhodanese/Cell cycle control phosphatase"/>
    <property type="match status" value="2"/>
</dbReference>
<feature type="domain" description="Rhodanese" evidence="3">
    <location>
        <begin position="143"/>
        <end position="240"/>
    </location>
</feature>
<feature type="domain" description="Rhodanese" evidence="3">
    <location>
        <begin position="275"/>
        <end position="391"/>
    </location>
</feature>
<evidence type="ECO:0000259" key="3">
    <source>
        <dbReference type="PROSITE" id="PS50206"/>
    </source>
</evidence>
<dbReference type="CDD" id="cd01449">
    <property type="entry name" value="TST_Repeat_2"/>
    <property type="match status" value="1"/>
</dbReference>
<sequence>MATASASVLGVLGPRSCCRAWTMPLNGHGGAGSTWSQRLLPSIQLTGLPLPTRQWLGAAYARSLSSSQPQSTTHSINTPPLVSTAWLASALEDKSNRIVILDASWQFHSVDEFDRRPTGLFAWLQQVFNPAAAISDEIEQLSPQALFDKHHIKEARFSGLESFTDQLSSLPNMLQSDQEFSKTMGRLGISPEDHVVVYDHMGIYSSPRAWWTLRYFGHERVSVLDGGLPKWIREGRALEHTNATINETLYPVPKTTTDIMIEQQELMMHITDFTNSKPYVVLDARSQKRFSGNDGEPRNNIKSGHIPSSINIPYTDLVEHDGTLKNVELLKHEFESRSLDIQRRSFVTMSGSGVSAAIIYLALEVVGHKMERFLFDGSWTEWASGGKSPIKKWN</sequence>
<evidence type="ECO:0000313" key="5">
    <source>
        <dbReference type="Proteomes" id="UP001648503"/>
    </source>
</evidence>
<proteinExistence type="predicted"/>
<dbReference type="InterPro" id="IPR036873">
    <property type="entry name" value="Rhodanese-like_dom_sf"/>
</dbReference>
<comment type="caution">
    <text evidence="4">The sequence shown here is derived from an EMBL/GenBank/DDBJ whole genome shotgun (WGS) entry which is preliminary data.</text>
</comment>
<dbReference type="InterPro" id="IPR001763">
    <property type="entry name" value="Rhodanese-like_dom"/>
</dbReference>
<dbReference type="Proteomes" id="UP001648503">
    <property type="component" value="Unassembled WGS sequence"/>
</dbReference>
<dbReference type="CDD" id="cd01448">
    <property type="entry name" value="TST_Repeat_1"/>
    <property type="match status" value="1"/>
</dbReference>
<keyword evidence="5" id="KW-1185">Reference proteome</keyword>
<dbReference type="PANTHER" id="PTHR11364">
    <property type="entry name" value="THIOSULFATE SULFERTANSFERASE"/>
    <property type="match status" value="1"/>
</dbReference>
<reference evidence="4 5" key="1">
    <citation type="submission" date="2021-02" db="EMBL/GenBank/DDBJ databases">
        <title>Variation within the Batrachochytrium salamandrivorans European outbreak.</title>
        <authorList>
            <person name="Kelly M."/>
            <person name="Pasmans F."/>
            <person name="Shea T.P."/>
            <person name="Munoz J.F."/>
            <person name="Carranza S."/>
            <person name="Cuomo C.A."/>
            <person name="Martel A."/>
        </authorList>
    </citation>
    <scope>NUCLEOTIDE SEQUENCE [LARGE SCALE GENOMIC DNA]</scope>
    <source>
        <strain evidence="4 5">AMFP18/2</strain>
    </source>
</reference>
<name>A0ABQ8F6I1_9FUNG</name>
<accession>A0ABQ8F6I1</accession>
<gene>
    <name evidence="4" type="ORF">BASA50_007616</name>
</gene>
<keyword evidence="2" id="KW-0677">Repeat</keyword>
<organism evidence="4 5">
    <name type="scientific">Batrachochytrium salamandrivorans</name>
    <dbReference type="NCBI Taxonomy" id="1357716"/>
    <lineage>
        <taxon>Eukaryota</taxon>
        <taxon>Fungi</taxon>
        <taxon>Fungi incertae sedis</taxon>
        <taxon>Chytridiomycota</taxon>
        <taxon>Chytridiomycota incertae sedis</taxon>
        <taxon>Chytridiomycetes</taxon>
        <taxon>Rhizophydiales</taxon>
        <taxon>Rhizophydiales incertae sedis</taxon>
        <taxon>Batrachochytrium</taxon>
    </lineage>
</organism>
<dbReference type="SMART" id="SM00450">
    <property type="entry name" value="RHOD"/>
    <property type="match status" value="2"/>
</dbReference>
<dbReference type="PANTHER" id="PTHR11364:SF27">
    <property type="entry name" value="SULFURTRANSFERASE"/>
    <property type="match status" value="1"/>
</dbReference>
<evidence type="ECO:0000256" key="2">
    <source>
        <dbReference type="ARBA" id="ARBA00022737"/>
    </source>
</evidence>
<evidence type="ECO:0000313" key="4">
    <source>
        <dbReference type="EMBL" id="KAH6593096.1"/>
    </source>
</evidence>
<dbReference type="PROSITE" id="PS50206">
    <property type="entry name" value="RHODANESE_3"/>
    <property type="match status" value="2"/>
</dbReference>
<dbReference type="EMBL" id="JAFCIX010000361">
    <property type="protein sequence ID" value="KAH6593096.1"/>
    <property type="molecule type" value="Genomic_DNA"/>
</dbReference>
<dbReference type="InterPro" id="IPR045078">
    <property type="entry name" value="TST/MPST-like"/>
</dbReference>